<sequence>MKRIVIADDSATARMMIRRCLEIVGLMDAEFAEAENGKEALGLVKQEQTDLLVSDLNMPVMDGEALLKWVKASPRLTDLPVLIITSAGNPAKSQELLDMGAFSVVNKPVNPAILSEVLTPLLDSEED</sequence>
<dbReference type="OrthoDB" id="9786548at2"/>
<evidence type="ECO:0000313" key="5">
    <source>
        <dbReference type="Proteomes" id="UP000005695"/>
    </source>
</evidence>
<protein>
    <submittedName>
        <fullName evidence="4">Response regulator receiver protein</fullName>
    </submittedName>
</protein>
<dbReference type="AlphaFoldDB" id="Q1JZU9"/>
<feature type="modified residue" description="4-aspartylphosphate" evidence="2">
    <location>
        <position position="55"/>
    </location>
</feature>
<evidence type="ECO:0000313" key="4">
    <source>
        <dbReference type="EMBL" id="EAT15793.1"/>
    </source>
</evidence>
<dbReference type="InterPro" id="IPR001789">
    <property type="entry name" value="Sig_transdc_resp-reg_receiver"/>
</dbReference>
<name>Q1JZU9_DESA6</name>
<dbReference type="InterPro" id="IPR050595">
    <property type="entry name" value="Bact_response_regulator"/>
</dbReference>
<dbReference type="Pfam" id="PF00072">
    <property type="entry name" value="Response_reg"/>
    <property type="match status" value="1"/>
</dbReference>
<dbReference type="GO" id="GO:0000160">
    <property type="term" value="P:phosphorelay signal transduction system"/>
    <property type="evidence" value="ECO:0007669"/>
    <property type="project" value="InterPro"/>
</dbReference>
<dbReference type="PANTHER" id="PTHR44591">
    <property type="entry name" value="STRESS RESPONSE REGULATOR PROTEIN 1"/>
    <property type="match status" value="1"/>
</dbReference>
<dbReference type="PANTHER" id="PTHR44591:SF25">
    <property type="entry name" value="CHEMOTAXIS TWO-COMPONENT RESPONSE REGULATOR"/>
    <property type="match status" value="1"/>
</dbReference>
<reference evidence="4" key="2">
    <citation type="submission" date="2006-05" db="EMBL/GenBank/DDBJ databases">
        <title>Sequencing of the draft genome and assembly of Desulfuromonas acetoxidans DSM 684.</title>
        <authorList>
            <consortium name="US DOE Joint Genome Institute (JGI-PGF)"/>
            <person name="Copeland A."/>
            <person name="Lucas S."/>
            <person name="Lapidus A."/>
            <person name="Barry K."/>
            <person name="Detter J.C."/>
            <person name="Glavina del Rio T."/>
            <person name="Hammon N."/>
            <person name="Israni S."/>
            <person name="Dalin E."/>
            <person name="Tice H."/>
            <person name="Bruce D."/>
            <person name="Pitluck S."/>
            <person name="Richardson P."/>
        </authorList>
    </citation>
    <scope>NUCLEOTIDE SEQUENCE [LARGE SCALE GENOMIC DNA]</scope>
    <source>
        <strain evidence="4">DSM 684</strain>
    </source>
</reference>
<dbReference type="EMBL" id="AAEW02000008">
    <property type="protein sequence ID" value="EAT15793.1"/>
    <property type="molecule type" value="Genomic_DNA"/>
</dbReference>
<organism evidence="4 5">
    <name type="scientific">Desulfuromonas acetoxidans (strain DSM 684 / 11070)</name>
    <dbReference type="NCBI Taxonomy" id="281689"/>
    <lineage>
        <taxon>Bacteria</taxon>
        <taxon>Pseudomonadati</taxon>
        <taxon>Thermodesulfobacteriota</taxon>
        <taxon>Desulfuromonadia</taxon>
        <taxon>Desulfuromonadales</taxon>
        <taxon>Desulfuromonadaceae</taxon>
        <taxon>Desulfuromonas</taxon>
    </lineage>
</organism>
<dbReference type="RefSeq" id="WP_006000248.1">
    <property type="nucleotide sequence ID" value="NZ_AAEW02000008.1"/>
</dbReference>
<dbReference type="Proteomes" id="UP000005695">
    <property type="component" value="Unassembled WGS sequence"/>
</dbReference>
<reference evidence="4" key="1">
    <citation type="submission" date="2006-05" db="EMBL/GenBank/DDBJ databases">
        <title>Annotation of the draft genome assembly of Desulfuromonas acetoxidans DSM 684.</title>
        <authorList>
            <consortium name="US DOE Joint Genome Institute (JGI-ORNL)"/>
            <person name="Larimer F."/>
            <person name="Land M."/>
            <person name="Hauser L."/>
        </authorList>
    </citation>
    <scope>NUCLEOTIDE SEQUENCE [LARGE SCALE GENOMIC DNA]</scope>
    <source>
        <strain evidence="4">DSM 684</strain>
    </source>
</reference>
<dbReference type="SUPFAM" id="SSF52172">
    <property type="entry name" value="CheY-like"/>
    <property type="match status" value="1"/>
</dbReference>
<evidence type="ECO:0000256" key="1">
    <source>
        <dbReference type="ARBA" id="ARBA00022553"/>
    </source>
</evidence>
<accession>Q1JZU9</accession>
<proteinExistence type="predicted"/>
<dbReference type="PROSITE" id="PS50110">
    <property type="entry name" value="RESPONSE_REGULATORY"/>
    <property type="match status" value="1"/>
</dbReference>
<evidence type="ECO:0000256" key="2">
    <source>
        <dbReference type="PROSITE-ProRule" id="PRU00169"/>
    </source>
</evidence>
<dbReference type="Gene3D" id="3.40.50.2300">
    <property type="match status" value="1"/>
</dbReference>
<dbReference type="InterPro" id="IPR011006">
    <property type="entry name" value="CheY-like_superfamily"/>
</dbReference>
<gene>
    <name evidence="4" type="ORF">Dace_2493</name>
</gene>
<evidence type="ECO:0000259" key="3">
    <source>
        <dbReference type="PROSITE" id="PS50110"/>
    </source>
</evidence>
<comment type="caution">
    <text evidence="4">The sequence shown here is derived from an EMBL/GenBank/DDBJ whole genome shotgun (WGS) entry which is preliminary data.</text>
</comment>
<keyword evidence="1 2" id="KW-0597">Phosphoprotein</keyword>
<keyword evidence="5" id="KW-1185">Reference proteome</keyword>
<dbReference type="SMART" id="SM00448">
    <property type="entry name" value="REC"/>
    <property type="match status" value="1"/>
</dbReference>
<feature type="domain" description="Response regulatory" evidence="3">
    <location>
        <begin position="3"/>
        <end position="122"/>
    </location>
</feature>